<proteinExistence type="predicted"/>
<evidence type="ECO:0008006" key="4">
    <source>
        <dbReference type="Google" id="ProtNLM"/>
    </source>
</evidence>
<reference evidence="2 3" key="1">
    <citation type="submission" date="2011-01" db="EMBL/GenBank/DDBJ databases">
        <title>Complete sequence of chromosome of Streptomyces flavogriseus ATCC 33331.</title>
        <authorList>
            <consortium name="US DOE Joint Genome Institute"/>
            <person name="Lucas S."/>
            <person name="Copeland A."/>
            <person name="Lapidus A."/>
            <person name="Cheng J.-F."/>
            <person name="Goodwin L."/>
            <person name="Pitluck S."/>
            <person name="Davenport K."/>
            <person name="Detter J.C."/>
            <person name="Han C."/>
            <person name="Tapia R."/>
            <person name="Land M."/>
            <person name="Hauser L."/>
            <person name="Kyrpides N."/>
            <person name="Ivanova N."/>
            <person name="Ovchinnikova G."/>
            <person name="Pagani I."/>
            <person name="Brumm P."/>
            <person name="Mead D."/>
            <person name="Woyke T."/>
        </authorList>
    </citation>
    <scope>NUCLEOTIDE SEQUENCE [LARGE SCALE GENOMIC DNA]</scope>
    <source>
        <strain evidence="3">ATCC 33331 / IAF-45CD</strain>
    </source>
</reference>
<feature type="transmembrane region" description="Helical" evidence="1">
    <location>
        <begin position="30"/>
        <end position="48"/>
    </location>
</feature>
<dbReference type="EMBL" id="CP002475">
    <property type="protein sequence ID" value="ADW07045.1"/>
    <property type="molecule type" value="Genomic_DNA"/>
</dbReference>
<keyword evidence="1" id="KW-0812">Transmembrane</keyword>
<dbReference type="Proteomes" id="UP000002066">
    <property type="component" value="Chromosome"/>
</dbReference>
<evidence type="ECO:0000256" key="1">
    <source>
        <dbReference type="SAM" id="Phobius"/>
    </source>
</evidence>
<keyword evidence="1" id="KW-1133">Transmembrane helix</keyword>
<name>A0A8D3WL10_STRFA</name>
<protein>
    <recommendedName>
        <fullName evidence="4">PH domain-containing protein</fullName>
    </recommendedName>
</protein>
<keyword evidence="1" id="KW-0472">Membrane</keyword>
<evidence type="ECO:0000313" key="2">
    <source>
        <dbReference type="EMBL" id="ADW07045.1"/>
    </source>
</evidence>
<dbReference type="KEGG" id="sfa:Sfla_5651"/>
<evidence type="ECO:0000313" key="3">
    <source>
        <dbReference type="Proteomes" id="UP000002066"/>
    </source>
</evidence>
<gene>
    <name evidence="2" type="ordered locus">Sfla_5651</name>
</gene>
<dbReference type="OrthoDB" id="4219373at2"/>
<organism evidence="2 3">
    <name type="scientific">Streptomyces pratensis (strain ATCC 33331 / IAF-45CD)</name>
    <dbReference type="NCBI Taxonomy" id="591167"/>
    <lineage>
        <taxon>Bacteria</taxon>
        <taxon>Bacillati</taxon>
        <taxon>Actinomycetota</taxon>
        <taxon>Actinomycetes</taxon>
        <taxon>Kitasatosporales</taxon>
        <taxon>Streptomycetaceae</taxon>
        <taxon>Streptomyces</taxon>
    </lineage>
</organism>
<accession>A0A8D3WL10</accession>
<sequence>MRNRVAVQGLGRIRGDYAVINPATGAMMQVLRGFLLILWIFMLVTTVVNPSAVGDNAIPTTAAVAAVYALKFGWRRLTAVLGVTRCYLCAGGVAVTNRFGRVRDSVAWSEVTGVQQTAIVGLVMGCHRVEIFRSSSAAPLWLVAPGAKSPLVEALLKEGRRAGALQ</sequence>
<dbReference type="AlphaFoldDB" id="A0A8D3WL10"/>